<dbReference type="Proteomes" id="UP000688137">
    <property type="component" value="Unassembled WGS sequence"/>
</dbReference>
<evidence type="ECO:0000256" key="5">
    <source>
        <dbReference type="ARBA" id="ARBA00023098"/>
    </source>
</evidence>
<evidence type="ECO:0008006" key="12">
    <source>
        <dbReference type="Google" id="ProtNLM"/>
    </source>
</evidence>
<dbReference type="PROSITE" id="PS50056">
    <property type="entry name" value="TYR_PHOSPHATASE_2"/>
    <property type="match status" value="1"/>
</dbReference>
<keyword evidence="6" id="KW-0966">Cell projection</keyword>
<evidence type="ECO:0000256" key="2">
    <source>
        <dbReference type="ARBA" id="ARBA00007881"/>
    </source>
</evidence>
<keyword evidence="3" id="KW-0378">Hydrolase</keyword>
<dbReference type="PROSITE" id="PS51181">
    <property type="entry name" value="PPASE_TENSIN"/>
    <property type="match status" value="1"/>
</dbReference>
<dbReference type="GO" id="GO:0016314">
    <property type="term" value="F:phosphatidylinositol-3,4,5-trisphosphate 3-phosphatase activity"/>
    <property type="evidence" value="ECO:0007669"/>
    <property type="project" value="TreeGrafter"/>
</dbReference>
<evidence type="ECO:0000256" key="3">
    <source>
        <dbReference type="ARBA" id="ARBA00022801"/>
    </source>
</evidence>
<dbReference type="PROSITE" id="PS51182">
    <property type="entry name" value="C2_TENSIN"/>
    <property type="match status" value="1"/>
</dbReference>
<dbReference type="InterPro" id="IPR014020">
    <property type="entry name" value="Tensin_C2-dom"/>
</dbReference>
<gene>
    <name evidence="10" type="ORF">PPRIM_AZ9-3.1.T0770072</name>
</gene>
<dbReference type="SMART" id="SM01326">
    <property type="entry name" value="PTEN_C2"/>
    <property type="match status" value="1"/>
</dbReference>
<dbReference type="GO" id="GO:0005829">
    <property type="term" value="C:cytosol"/>
    <property type="evidence" value="ECO:0007669"/>
    <property type="project" value="TreeGrafter"/>
</dbReference>
<dbReference type="InterPro" id="IPR029023">
    <property type="entry name" value="Tensin_phosphatase"/>
</dbReference>
<organism evidence="10 11">
    <name type="scientific">Paramecium primaurelia</name>
    <dbReference type="NCBI Taxonomy" id="5886"/>
    <lineage>
        <taxon>Eukaryota</taxon>
        <taxon>Sar</taxon>
        <taxon>Alveolata</taxon>
        <taxon>Ciliophora</taxon>
        <taxon>Intramacronucleata</taxon>
        <taxon>Oligohymenophorea</taxon>
        <taxon>Peniculida</taxon>
        <taxon>Parameciidae</taxon>
        <taxon>Paramecium</taxon>
    </lineage>
</organism>
<dbReference type="GO" id="GO:0006629">
    <property type="term" value="P:lipid metabolic process"/>
    <property type="evidence" value="ECO:0007669"/>
    <property type="project" value="UniProtKB-KW"/>
</dbReference>
<dbReference type="CDD" id="cd14509">
    <property type="entry name" value="PTP_PTEN"/>
    <property type="match status" value="1"/>
</dbReference>
<evidence type="ECO:0000313" key="10">
    <source>
        <dbReference type="EMBL" id="CAD8086738.1"/>
    </source>
</evidence>
<dbReference type="InterPro" id="IPR003595">
    <property type="entry name" value="Tyr_Pase_cat"/>
</dbReference>
<keyword evidence="5" id="KW-0443">Lipid metabolism</keyword>
<dbReference type="InterPro" id="IPR045101">
    <property type="entry name" value="PTP_PTEN"/>
</dbReference>
<evidence type="ECO:0000259" key="8">
    <source>
        <dbReference type="PROSITE" id="PS51181"/>
    </source>
</evidence>
<comment type="caution">
    <text evidence="10">The sequence shown here is derived from an EMBL/GenBank/DDBJ whole genome shotgun (WGS) entry which is preliminary data.</text>
</comment>
<dbReference type="PROSITE" id="PS00383">
    <property type="entry name" value="TYR_PHOSPHATASE_1"/>
    <property type="match status" value="1"/>
</dbReference>
<evidence type="ECO:0000256" key="6">
    <source>
        <dbReference type="ARBA" id="ARBA00023273"/>
    </source>
</evidence>
<evidence type="ECO:0000259" key="9">
    <source>
        <dbReference type="PROSITE" id="PS51182"/>
    </source>
</evidence>
<feature type="domain" description="C2 tensin-type" evidence="9">
    <location>
        <begin position="252"/>
        <end position="395"/>
    </location>
</feature>
<evidence type="ECO:0000259" key="7">
    <source>
        <dbReference type="PROSITE" id="PS50056"/>
    </source>
</evidence>
<keyword evidence="4" id="KW-0904">Protein phosphatase</keyword>
<proteinExistence type="inferred from homology"/>
<accession>A0A8S1N1N2</accession>
<name>A0A8S1N1N2_PARPR</name>
<protein>
    <recommendedName>
        <fullName evidence="12">Phosphatidylinositol-3,4,5-trisphosphate 3-phosphatase</fullName>
    </recommendedName>
</protein>
<dbReference type="InterPro" id="IPR051281">
    <property type="entry name" value="Dual-spec_lipid-protein_phosph"/>
</dbReference>
<dbReference type="PANTHER" id="PTHR12305">
    <property type="entry name" value="PHOSPHATASE WITH HOMOLOGY TO TENSIN"/>
    <property type="match status" value="1"/>
</dbReference>
<dbReference type="OMA" id="VHYFSYA"/>
<dbReference type="AlphaFoldDB" id="A0A8S1N1N2"/>
<dbReference type="SMART" id="SM00404">
    <property type="entry name" value="PTPc_motif"/>
    <property type="match status" value="1"/>
</dbReference>
<reference evidence="10" key="1">
    <citation type="submission" date="2021-01" db="EMBL/GenBank/DDBJ databases">
        <authorList>
            <consortium name="Genoscope - CEA"/>
            <person name="William W."/>
        </authorList>
    </citation>
    <scope>NUCLEOTIDE SEQUENCE</scope>
</reference>
<dbReference type="PANTHER" id="PTHR12305:SF60">
    <property type="entry name" value="PHOSPHATIDYLINOSITOL 3,4,5-TRISPHOSPHATE 3-PHOSPHATASE TPTE2-RELATED"/>
    <property type="match status" value="1"/>
</dbReference>
<keyword evidence="11" id="KW-1185">Reference proteome</keyword>
<feature type="domain" description="Phosphatase tensin-type" evidence="8">
    <location>
        <begin position="105"/>
        <end position="275"/>
    </location>
</feature>
<dbReference type="InterPro" id="IPR000387">
    <property type="entry name" value="Tyr_Pase_dom"/>
</dbReference>
<evidence type="ECO:0000256" key="4">
    <source>
        <dbReference type="ARBA" id="ARBA00022912"/>
    </source>
</evidence>
<dbReference type="FunFam" id="3.90.190.10:FF:000029">
    <property type="entry name" value="Phosphatidylinositol 3,4,5-trisphosphate 3-phosphatase and dual-specificity protein phosphatase PTEN"/>
    <property type="match status" value="1"/>
</dbReference>
<dbReference type="Pfam" id="PF22785">
    <property type="entry name" value="Tc-R-P"/>
    <property type="match status" value="1"/>
</dbReference>
<comment type="subcellular location">
    <subcellularLocation>
        <location evidence="1">Cell projection</location>
        <location evidence="1">Neuron projection</location>
    </subcellularLocation>
</comment>
<dbReference type="InterPro" id="IPR016130">
    <property type="entry name" value="Tyr_Pase_AS"/>
</dbReference>
<feature type="domain" description="Tyrosine specific protein phosphatases" evidence="7">
    <location>
        <begin position="192"/>
        <end position="263"/>
    </location>
</feature>
<dbReference type="Pfam" id="PF10409">
    <property type="entry name" value="PTEN_C2"/>
    <property type="match status" value="1"/>
</dbReference>
<sequence length="409" mass="47603">MIQMQDIQESMILNYISSDEDDDMESPLINQSPVEIKQKQKKYDQDQSITQIPSELSFNRNMDRRINETIVLQNHADEITLKSTKNAKEAYQREIIKELVSKQKKRFKVDGFNLDLTYITDNVIAMGFPAESFEAIYRNPMPEVQKFLNSRHPNNYMVINLCSERKYKHESFYKVAEFPFDDHQAPPFNMMVEFCQKVHEWLTANSNHVVAIHCKAGKGRTGVMVCCYLLFSGKYTSSQDALAYYGLVRTQNKKGVTIPSQIRYVHYFSYALKNELVKMPFRQIELVSVRLVGVSHGTMIRVQNNDRQLIEKAQIVSDKEILFAFNDIFLQGDVLIQIFHKSIVSESKILQAWFNTNFVSLSPREQVFKAEELDMSKKSMKHSTQIQMELLFDQVIHTRQRSNCLSKGK</sequence>
<evidence type="ECO:0000313" key="11">
    <source>
        <dbReference type="Proteomes" id="UP000688137"/>
    </source>
</evidence>
<evidence type="ECO:0000256" key="1">
    <source>
        <dbReference type="ARBA" id="ARBA00004487"/>
    </source>
</evidence>
<comment type="similarity">
    <text evidence="2">Belongs to the PTEN phosphatase protein family.</text>
</comment>
<dbReference type="EMBL" id="CAJJDM010000080">
    <property type="protein sequence ID" value="CAD8086738.1"/>
    <property type="molecule type" value="Genomic_DNA"/>
</dbReference>
<dbReference type="GO" id="GO:0004721">
    <property type="term" value="F:phosphoprotein phosphatase activity"/>
    <property type="evidence" value="ECO:0007669"/>
    <property type="project" value="UniProtKB-KW"/>
</dbReference>